<protein>
    <recommendedName>
        <fullName evidence="8">Probable membrane transporter protein</fullName>
    </recommendedName>
</protein>
<dbReference type="STRING" id="1185876.BN8_03257"/>
<dbReference type="RefSeq" id="WP_009282693.1">
    <property type="nucleotide sequence ID" value="NZ_CAIT01000006.1"/>
</dbReference>
<comment type="subcellular location">
    <subcellularLocation>
        <location evidence="1 8">Cell membrane</location>
        <topology evidence="1 8">Multi-pass membrane protein</topology>
    </subcellularLocation>
</comment>
<feature type="transmembrane region" description="Helical" evidence="8">
    <location>
        <begin position="105"/>
        <end position="123"/>
    </location>
</feature>
<feature type="transmembrane region" description="Helical" evidence="8">
    <location>
        <begin position="80"/>
        <end position="99"/>
    </location>
</feature>
<organism evidence="9 10">
    <name type="scientific">Fibrisoma limi BUZ 3</name>
    <dbReference type="NCBI Taxonomy" id="1185876"/>
    <lineage>
        <taxon>Bacteria</taxon>
        <taxon>Pseudomonadati</taxon>
        <taxon>Bacteroidota</taxon>
        <taxon>Cytophagia</taxon>
        <taxon>Cytophagales</taxon>
        <taxon>Spirosomataceae</taxon>
        <taxon>Fibrisoma</taxon>
    </lineage>
</organism>
<keyword evidence="10" id="KW-1185">Reference proteome</keyword>
<dbReference type="EMBL" id="CAIT01000006">
    <property type="protein sequence ID" value="CCH54113.1"/>
    <property type="molecule type" value="Genomic_DNA"/>
</dbReference>
<keyword evidence="5 8" id="KW-0812">Transmembrane</keyword>
<sequence>MTSIDWSSVFAYGLLFLAALGGGAMNAVAGGGTFLTFPSLTFSGLSLLSANATSTVALWPGTVSSAITLRQQWGAYRNRLTSYLLISLLGGLAGSLLLLRLSSDTLGEVFPYLLLTATLLFAFKSRLEKQQTAERPAPGWLQTLVLLLVSIYGGFFGGGMGIMMMATFSLLGMTDVRNANALKVLLTVVVNGISVVTFIVADVIVWPSALVMIGGAILGGYAGAVYAKRVSPQRLRIIIVSIGLILTVYFFLRA</sequence>
<dbReference type="GO" id="GO:0005886">
    <property type="term" value="C:plasma membrane"/>
    <property type="evidence" value="ECO:0007669"/>
    <property type="project" value="UniProtKB-SubCell"/>
</dbReference>
<feature type="transmembrane region" description="Helical" evidence="8">
    <location>
        <begin position="39"/>
        <end position="59"/>
    </location>
</feature>
<accession>I2GJN8</accession>
<keyword evidence="6 8" id="KW-1133">Transmembrane helix</keyword>
<evidence type="ECO:0000313" key="10">
    <source>
        <dbReference type="Proteomes" id="UP000009309"/>
    </source>
</evidence>
<dbReference type="Proteomes" id="UP000009309">
    <property type="component" value="Unassembled WGS sequence"/>
</dbReference>
<evidence type="ECO:0000256" key="6">
    <source>
        <dbReference type="ARBA" id="ARBA00022989"/>
    </source>
</evidence>
<comment type="similarity">
    <text evidence="2 8">Belongs to the 4-toluene sulfonate uptake permease (TSUP) (TC 2.A.102) family.</text>
</comment>
<dbReference type="OrthoDB" id="9807082at2"/>
<name>I2GJN8_9BACT</name>
<gene>
    <name evidence="9" type="ORF">BN8_03257</name>
</gene>
<reference evidence="9 10" key="1">
    <citation type="journal article" date="2012" name="J. Bacteriol.">
        <title>Genome Sequence of the Filamentous Bacterium Fibrisoma limi BUZ 3T.</title>
        <authorList>
            <person name="Filippini M."/>
            <person name="Qi W."/>
            <person name="Jaenicke S."/>
            <person name="Goesmann A."/>
            <person name="Smits T.H."/>
            <person name="Bagheri H.C."/>
        </authorList>
    </citation>
    <scope>NUCLEOTIDE SEQUENCE [LARGE SCALE GENOMIC DNA]</scope>
    <source>
        <strain evidence="10">BUZ 3T</strain>
    </source>
</reference>
<evidence type="ECO:0000256" key="3">
    <source>
        <dbReference type="ARBA" id="ARBA00022448"/>
    </source>
</evidence>
<dbReference type="eggNOG" id="COG0730">
    <property type="taxonomic scope" value="Bacteria"/>
</dbReference>
<comment type="caution">
    <text evidence="9">The sequence shown here is derived from an EMBL/GenBank/DDBJ whole genome shotgun (WGS) entry which is preliminary data.</text>
</comment>
<feature type="transmembrane region" description="Helical" evidence="8">
    <location>
        <begin position="181"/>
        <end position="201"/>
    </location>
</feature>
<dbReference type="PANTHER" id="PTHR30269:SF0">
    <property type="entry name" value="MEMBRANE TRANSPORTER PROTEIN YFCA-RELATED"/>
    <property type="match status" value="1"/>
</dbReference>
<evidence type="ECO:0000256" key="1">
    <source>
        <dbReference type="ARBA" id="ARBA00004651"/>
    </source>
</evidence>
<keyword evidence="3" id="KW-0813">Transport</keyword>
<proteinExistence type="inferred from homology"/>
<evidence type="ECO:0000256" key="8">
    <source>
        <dbReference type="RuleBase" id="RU363041"/>
    </source>
</evidence>
<feature type="transmembrane region" description="Helical" evidence="8">
    <location>
        <begin position="208"/>
        <end position="227"/>
    </location>
</feature>
<evidence type="ECO:0000256" key="2">
    <source>
        <dbReference type="ARBA" id="ARBA00009142"/>
    </source>
</evidence>
<evidence type="ECO:0000256" key="5">
    <source>
        <dbReference type="ARBA" id="ARBA00022692"/>
    </source>
</evidence>
<keyword evidence="4 8" id="KW-1003">Cell membrane</keyword>
<dbReference type="InterPro" id="IPR002781">
    <property type="entry name" value="TM_pro_TauE-like"/>
</dbReference>
<dbReference type="InterPro" id="IPR052017">
    <property type="entry name" value="TSUP"/>
</dbReference>
<dbReference type="Pfam" id="PF01925">
    <property type="entry name" value="TauE"/>
    <property type="match status" value="1"/>
</dbReference>
<keyword evidence="7 8" id="KW-0472">Membrane</keyword>
<evidence type="ECO:0000256" key="4">
    <source>
        <dbReference type="ARBA" id="ARBA00022475"/>
    </source>
</evidence>
<dbReference type="AlphaFoldDB" id="I2GJN8"/>
<dbReference type="PANTHER" id="PTHR30269">
    <property type="entry name" value="TRANSMEMBRANE PROTEIN YFCA"/>
    <property type="match status" value="1"/>
</dbReference>
<feature type="transmembrane region" description="Helical" evidence="8">
    <location>
        <begin position="144"/>
        <end position="169"/>
    </location>
</feature>
<feature type="transmembrane region" description="Helical" evidence="8">
    <location>
        <begin position="233"/>
        <end position="252"/>
    </location>
</feature>
<evidence type="ECO:0000313" key="9">
    <source>
        <dbReference type="EMBL" id="CCH54113.1"/>
    </source>
</evidence>
<evidence type="ECO:0000256" key="7">
    <source>
        <dbReference type="ARBA" id="ARBA00023136"/>
    </source>
</evidence>